<dbReference type="SUPFAM" id="SSF56104">
    <property type="entry name" value="SAICAR synthase-like"/>
    <property type="match status" value="1"/>
</dbReference>
<dbReference type="EC" id="2.7.-.-" evidence="4"/>
<sequence length="550" mass="62992">MGDCNISDCEDDRHGSDWEQAVFESSDNEDHSDDDGHQQRYFDPTKITPSLPLLPFKNQVGGHAPLFRFSKRAICKPVSIEEKMFYEKLEERYTELLPFTARYLGALNVTYRPVAADDPTLMPVVVFEKNMHLLRDWQACNKSSQPLSSLPHSRKPRSRSFQEEVLREVFSPDALRERLRQVDDWQRHSSRQTSDDKSMAHSFSDTYKPKSWSMTQGGHSAPVYGDAALQRRSVRQRPAVPKRSMTVPVMDNEADDDEIFAMDDIEVERSKSTDIPFVEINAGPLTGASATRSSEITERQDNTWSMCMLERLQNMSSETMSQYIVLEDLTDGIKYPCVLDLKMGTRQYGVNATKEKMRSQTLKCELSTSKALGVRVCGMQVYKANRNEYIFHDKYYGRSLTPTTFRDTLVDYLDNGKGCQIHHIPTIIRKLRHLASIVKTMSDCRLYASSLLMIYDGEPGSQREIDIRIIDFAKCVAEEEVRLHRDEYAYPPRHRGGPDNGYLLGLRTLVVCFEWIHNTYGRSEDLPAEPDSAFNDIIYPASSDAYTPFL</sequence>
<dbReference type="GO" id="GO:0000824">
    <property type="term" value="F:inositol-1,4,5,6-tetrakisphosphate 3-kinase activity"/>
    <property type="evidence" value="ECO:0007669"/>
    <property type="project" value="TreeGrafter"/>
</dbReference>
<protein>
    <recommendedName>
        <fullName evidence="4">Kinase</fullName>
        <ecNumber evidence="4">2.7.-.-</ecNumber>
    </recommendedName>
</protein>
<feature type="region of interest" description="Disordered" evidence="5">
    <location>
        <begin position="1"/>
        <end position="41"/>
    </location>
</feature>
<gene>
    <name evidence="6" type="ORF">EC973_006109</name>
</gene>
<reference evidence="6" key="1">
    <citation type="submission" date="2020-01" db="EMBL/GenBank/DDBJ databases">
        <title>Genome Sequencing of Three Apophysomyces-Like Fungal Strains Confirms a Novel Fungal Genus in the Mucoromycota with divergent Burkholderia-like Endosymbiotic Bacteria.</title>
        <authorList>
            <person name="Stajich J.E."/>
            <person name="Macias A.M."/>
            <person name="Carter-House D."/>
            <person name="Lovett B."/>
            <person name="Kasson L.R."/>
            <person name="Berry K."/>
            <person name="Grigoriev I."/>
            <person name="Chang Y."/>
            <person name="Spatafora J."/>
            <person name="Kasson M.T."/>
        </authorList>
    </citation>
    <scope>NUCLEOTIDE SEQUENCE</scope>
    <source>
        <strain evidence="6">NRRL A-21654</strain>
    </source>
</reference>
<dbReference type="OrthoDB" id="2573163at2759"/>
<comment type="similarity">
    <text evidence="1 4">Belongs to the inositol phosphokinase (IPK) family.</text>
</comment>
<dbReference type="GO" id="GO:0005634">
    <property type="term" value="C:nucleus"/>
    <property type="evidence" value="ECO:0007669"/>
    <property type="project" value="TreeGrafter"/>
</dbReference>
<feature type="region of interest" description="Disordered" evidence="5">
    <location>
        <begin position="143"/>
        <end position="162"/>
    </location>
</feature>
<dbReference type="InterPro" id="IPR005522">
    <property type="entry name" value="IPK"/>
</dbReference>
<evidence type="ECO:0000256" key="3">
    <source>
        <dbReference type="ARBA" id="ARBA00022777"/>
    </source>
</evidence>
<keyword evidence="3 4" id="KW-0418">Kinase</keyword>
<dbReference type="GO" id="GO:0032958">
    <property type="term" value="P:inositol phosphate biosynthetic process"/>
    <property type="evidence" value="ECO:0007669"/>
    <property type="project" value="InterPro"/>
</dbReference>
<dbReference type="Proteomes" id="UP000605846">
    <property type="component" value="Unassembled WGS sequence"/>
</dbReference>
<evidence type="ECO:0000256" key="5">
    <source>
        <dbReference type="SAM" id="MobiDB-lite"/>
    </source>
</evidence>
<dbReference type="AlphaFoldDB" id="A0A8H7BR12"/>
<evidence type="ECO:0000256" key="2">
    <source>
        <dbReference type="ARBA" id="ARBA00022679"/>
    </source>
</evidence>
<keyword evidence="2 4" id="KW-0808">Transferase</keyword>
<organism evidence="6 7">
    <name type="scientific">Apophysomyces ossiformis</name>
    <dbReference type="NCBI Taxonomy" id="679940"/>
    <lineage>
        <taxon>Eukaryota</taxon>
        <taxon>Fungi</taxon>
        <taxon>Fungi incertae sedis</taxon>
        <taxon>Mucoromycota</taxon>
        <taxon>Mucoromycotina</taxon>
        <taxon>Mucoromycetes</taxon>
        <taxon>Mucorales</taxon>
        <taxon>Mucorineae</taxon>
        <taxon>Mucoraceae</taxon>
        <taxon>Apophysomyces</taxon>
    </lineage>
</organism>
<dbReference type="Gene3D" id="3.30.470.160">
    <property type="entry name" value="Inositol polyphosphate kinase"/>
    <property type="match status" value="1"/>
</dbReference>
<dbReference type="PANTHER" id="PTHR12400:SF21">
    <property type="entry name" value="KINASE"/>
    <property type="match status" value="1"/>
</dbReference>
<dbReference type="GO" id="GO:0005737">
    <property type="term" value="C:cytoplasm"/>
    <property type="evidence" value="ECO:0007669"/>
    <property type="project" value="TreeGrafter"/>
</dbReference>
<evidence type="ECO:0000313" key="6">
    <source>
        <dbReference type="EMBL" id="KAF7728431.1"/>
    </source>
</evidence>
<comment type="caution">
    <text evidence="6">The sequence shown here is derived from an EMBL/GenBank/DDBJ whole genome shotgun (WGS) entry which is preliminary data.</text>
</comment>
<feature type="region of interest" description="Disordered" evidence="5">
    <location>
        <begin position="184"/>
        <end position="203"/>
    </location>
</feature>
<name>A0A8H7BR12_9FUNG</name>
<proteinExistence type="inferred from homology"/>
<feature type="compositionally biased region" description="Basic and acidic residues" evidence="5">
    <location>
        <begin position="184"/>
        <end position="199"/>
    </location>
</feature>
<evidence type="ECO:0000313" key="7">
    <source>
        <dbReference type="Proteomes" id="UP000605846"/>
    </source>
</evidence>
<dbReference type="EMBL" id="JABAYA010000037">
    <property type="protein sequence ID" value="KAF7728431.1"/>
    <property type="molecule type" value="Genomic_DNA"/>
</dbReference>
<dbReference type="GO" id="GO:0008440">
    <property type="term" value="F:inositol-1,4,5-trisphosphate 3-kinase activity"/>
    <property type="evidence" value="ECO:0007669"/>
    <property type="project" value="TreeGrafter"/>
</dbReference>
<dbReference type="GO" id="GO:0046854">
    <property type="term" value="P:phosphatidylinositol phosphate biosynthetic process"/>
    <property type="evidence" value="ECO:0007669"/>
    <property type="project" value="TreeGrafter"/>
</dbReference>
<dbReference type="InterPro" id="IPR038286">
    <property type="entry name" value="IPK_sf"/>
</dbReference>
<evidence type="ECO:0000256" key="1">
    <source>
        <dbReference type="ARBA" id="ARBA00007374"/>
    </source>
</evidence>
<evidence type="ECO:0000256" key="4">
    <source>
        <dbReference type="RuleBase" id="RU363090"/>
    </source>
</evidence>
<dbReference type="PANTHER" id="PTHR12400">
    <property type="entry name" value="INOSITOL POLYPHOSPHATE KINASE"/>
    <property type="match status" value="1"/>
</dbReference>
<keyword evidence="7" id="KW-1185">Reference proteome</keyword>
<dbReference type="Pfam" id="PF03770">
    <property type="entry name" value="IPK"/>
    <property type="match status" value="1"/>
</dbReference>
<accession>A0A8H7BR12</accession>